<dbReference type="AlphaFoldDB" id="A0A0G4G7N5"/>
<feature type="transmembrane region" description="Helical" evidence="2">
    <location>
        <begin position="199"/>
        <end position="223"/>
    </location>
</feature>
<reference evidence="4" key="1">
    <citation type="submission" date="2014-11" db="EMBL/GenBank/DDBJ databases">
        <authorList>
            <person name="Otto D Thomas"/>
            <person name="Naeem Raeece"/>
        </authorList>
    </citation>
    <scope>NUCLEOTIDE SEQUENCE</scope>
</reference>
<accession>A0A0G4G7N5</accession>
<dbReference type="VEuPathDB" id="CryptoDB:Cvel_4286"/>
<sequence>MSSQLFMFSALGGAMAGSNFCVALLSRQWIYGHKLGNKPGEEETAGVMIDASLTSLCIYSDPDDSNHKPASWLGNKLTVWSNFTEGGHGGSFRKLFKQWCNAYEEFPPHLAPYFFKETRYLQMTRFCLLLAIVFASVGVVACVTVAGKKYTGKAIRFIPLAFLASSAAGIIASWASSEFWRPLYENSEAMTGTPCQRHFAWWLSTLSSSFELLGFLLVLFAVVRATKERQGAKSLQDSSEREQQKGRGSSNAKPAGGEGGVDPNAAFEIEWKLA</sequence>
<organism evidence="4">
    <name type="scientific">Chromera velia CCMP2878</name>
    <dbReference type="NCBI Taxonomy" id="1169474"/>
    <lineage>
        <taxon>Eukaryota</taxon>
        <taxon>Sar</taxon>
        <taxon>Alveolata</taxon>
        <taxon>Colpodellida</taxon>
        <taxon>Chromeraceae</taxon>
        <taxon>Chromera</taxon>
    </lineage>
</organism>
<feature type="chain" id="PRO_5005189797" evidence="3">
    <location>
        <begin position="17"/>
        <end position="274"/>
    </location>
</feature>
<protein>
    <submittedName>
        <fullName evidence="4">Uncharacterized protein</fullName>
    </submittedName>
</protein>
<evidence type="ECO:0000313" key="4">
    <source>
        <dbReference type="EMBL" id="CEM24620.1"/>
    </source>
</evidence>
<dbReference type="EMBL" id="CDMZ01000959">
    <property type="protein sequence ID" value="CEM24620.1"/>
    <property type="molecule type" value="Genomic_DNA"/>
</dbReference>
<evidence type="ECO:0000256" key="2">
    <source>
        <dbReference type="SAM" id="Phobius"/>
    </source>
</evidence>
<keyword evidence="3" id="KW-0732">Signal</keyword>
<evidence type="ECO:0000256" key="1">
    <source>
        <dbReference type="SAM" id="MobiDB-lite"/>
    </source>
</evidence>
<keyword evidence="2" id="KW-0472">Membrane</keyword>
<name>A0A0G4G7N5_9ALVE</name>
<proteinExistence type="predicted"/>
<gene>
    <name evidence="4" type="ORF">Cvel_4286</name>
</gene>
<evidence type="ECO:0000256" key="3">
    <source>
        <dbReference type="SAM" id="SignalP"/>
    </source>
</evidence>
<feature type="region of interest" description="Disordered" evidence="1">
    <location>
        <begin position="232"/>
        <end position="264"/>
    </location>
</feature>
<feature type="signal peptide" evidence="3">
    <location>
        <begin position="1"/>
        <end position="16"/>
    </location>
</feature>
<feature type="transmembrane region" description="Helical" evidence="2">
    <location>
        <begin position="154"/>
        <end position="175"/>
    </location>
</feature>
<keyword evidence="2" id="KW-1133">Transmembrane helix</keyword>
<feature type="transmembrane region" description="Helical" evidence="2">
    <location>
        <begin position="128"/>
        <end position="147"/>
    </location>
</feature>
<keyword evidence="2" id="KW-0812">Transmembrane</keyword>